<evidence type="ECO:0000313" key="2">
    <source>
        <dbReference type="Proteomes" id="UP001341840"/>
    </source>
</evidence>
<reference evidence="1 2" key="1">
    <citation type="journal article" date="2023" name="Plants (Basel)">
        <title>Bridging the Gap: Combining Genomics and Transcriptomics Approaches to Understand Stylosanthes scabra, an Orphan Legume from the Brazilian Caatinga.</title>
        <authorList>
            <person name="Ferreira-Neto J.R.C."/>
            <person name="da Silva M.D."/>
            <person name="Binneck E."/>
            <person name="de Melo N.F."/>
            <person name="da Silva R.H."/>
            <person name="de Melo A.L.T.M."/>
            <person name="Pandolfi V."/>
            <person name="Bustamante F.O."/>
            <person name="Brasileiro-Vidal A.C."/>
            <person name="Benko-Iseppon A.M."/>
        </authorList>
    </citation>
    <scope>NUCLEOTIDE SEQUENCE [LARGE SCALE GENOMIC DNA]</scope>
    <source>
        <tissue evidence="1">Leaves</tissue>
    </source>
</reference>
<dbReference type="EMBL" id="JASCZI010275331">
    <property type="protein sequence ID" value="MED6226448.1"/>
    <property type="molecule type" value="Genomic_DNA"/>
</dbReference>
<protein>
    <submittedName>
        <fullName evidence="1">Uncharacterized protein</fullName>
    </submittedName>
</protein>
<organism evidence="1 2">
    <name type="scientific">Stylosanthes scabra</name>
    <dbReference type="NCBI Taxonomy" id="79078"/>
    <lineage>
        <taxon>Eukaryota</taxon>
        <taxon>Viridiplantae</taxon>
        <taxon>Streptophyta</taxon>
        <taxon>Embryophyta</taxon>
        <taxon>Tracheophyta</taxon>
        <taxon>Spermatophyta</taxon>
        <taxon>Magnoliopsida</taxon>
        <taxon>eudicotyledons</taxon>
        <taxon>Gunneridae</taxon>
        <taxon>Pentapetalae</taxon>
        <taxon>rosids</taxon>
        <taxon>fabids</taxon>
        <taxon>Fabales</taxon>
        <taxon>Fabaceae</taxon>
        <taxon>Papilionoideae</taxon>
        <taxon>50 kb inversion clade</taxon>
        <taxon>dalbergioids sensu lato</taxon>
        <taxon>Dalbergieae</taxon>
        <taxon>Pterocarpus clade</taxon>
        <taxon>Stylosanthes</taxon>
    </lineage>
</organism>
<keyword evidence="2" id="KW-1185">Reference proteome</keyword>
<gene>
    <name evidence="1" type="ORF">PIB30_103894</name>
</gene>
<dbReference type="Proteomes" id="UP001341840">
    <property type="component" value="Unassembled WGS sequence"/>
</dbReference>
<feature type="non-terminal residue" evidence="1">
    <location>
        <position position="1"/>
    </location>
</feature>
<accession>A0ABU6ZWR2</accession>
<comment type="caution">
    <text evidence="1">The sequence shown here is derived from an EMBL/GenBank/DDBJ whole genome shotgun (WGS) entry which is preliminary data.</text>
</comment>
<name>A0ABU6ZWR2_9FABA</name>
<proteinExistence type="predicted"/>
<sequence length="176" mass="20176">IEKEDTLSELVIASPSTSSIHPSIFFQSSAELRRFGLVCEISLAQLKSVCSYGKLCTKDSQFDNASSLEYPHSPGESVLHCLVDCPFAADGWRQSGLCVDSGSIVYHDFWKWWLNLIEHFLRRPNQRRKGALAATILWKLWNDKNLRIFENKASFSDLILQLAKTEMDEFHRYHPP</sequence>
<evidence type="ECO:0000313" key="1">
    <source>
        <dbReference type="EMBL" id="MED6226448.1"/>
    </source>
</evidence>